<protein>
    <submittedName>
        <fullName evidence="2">Uncharacterized protein</fullName>
    </submittedName>
</protein>
<feature type="transmembrane region" description="Helical" evidence="1">
    <location>
        <begin position="187"/>
        <end position="206"/>
    </location>
</feature>
<organism evidence="2 3">
    <name type="scientific">Saccharothrix violaceirubra</name>
    <dbReference type="NCBI Taxonomy" id="413306"/>
    <lineage>
        <taxon>Bacteria</taxon>
        <taxon>Bacillati</taxon>
        <taxon>Actinomycetota</taxon>
        <taxon>Actinomycetes</taxon>
        <taxon>Pseudonocardiales</taxon>
        <taxon>Pseudonocardiaceae</taxon>
        <taxon>Saccharothrix</taxon>
    </lineage>
</organism>
<keyword evidence="1" id="KW-1133">Transmembrane helix</keyword>
<evidence type="ECO:0000313" key="3">
    <source>
        <dbReference type="Proteomes" id="UP000542674"/>
    </source>
</evidence>
<dbReference type="RefSeq" id="WP_184667175.1">
    <property type="nucleotide sequence ID" value="NZ_BAABAI010000027.1"/>
</dbReference>
<sequence length="262" mass="29137">MKVGQRKTTGRFLRHAVEMVVAMLVGVELLAPAWEWAGQRPDVVALVTATDMTVAMALWMRYRGHPWPRVVEMGAAMFLPYLVLLVPHWLGVLDGEHVLTGGHVLMLPAMVAAMLVHREEYTRPHGESDAHPLVKEVGRRGPTWIALAMTFDQWTEPLVPWPVALLVLPGAYLVFGMAKGHLRDRRVLAAQLAGLVAYAVLAVVASNADPRMAAWLVAAGWGLHAVWDVVHHRLDRVVPRWWAEWCAVVDFVVAATILSVWL</sequence>
<reference evidence="2 3" key="1">
    <citation type="submission" date="2020-08" db="EMBL/GenBank/DDBJ databases">
        <title>Sequencing the genomes of 1000 actinobacteria strains.</title>
        <authorList>
            <person name="Klenk H.-P."/>
        </authorList>
    </citation>
    <scope>NUCLEOTIDE SEQUENCE [LARGE SCALE GENOMIC DNA]</scope>
    <source>
        <strain evidence="2 3">DSM 45084</strain>
    </source>
</reference>
<comment type="caution">
    <text evidence="2">The sequence shown here is derived from an EMBL/GenBank/DDBJ whole genome shotgun (WGS) entry which is preliminary data.</text>
</comment>
<evidence type="ECO:0000256" key="1">
    <source>
        <dbReference type="SAM" id="Phobius"/>
    </source>
</evidence>
<dbReference type="Proteomes" id="UP000542674">
    <property type="component" value="Unassembled WGS sequence"/>
</dbReference>
<name>A0A7W7T0D9_9PSEU</name>
<feature type="transmembrane region" description="Helical" evidence="1">
    <location>
        <begin position="71"/>
        <end position="90"/>
    </location>
</feature>
<gene>
    <name evidence="2" type="ORF">F4559_001632</name>
</gene>
<feature type="transmembrane region" description="Helical" evidence="1">
    <location>
        <begin position="12"/>
        <end position="31"/>
    </location>
</feature>
<feature type="transmembrane region" description="Helical" evidence="1">
    <location>
        <begin position="242"/>
        <end position="261"/>
    </location>
</feature>
<proteinExistence type="predicted"/>
<accession>A0A7W7T0D9</accession>
<dbReference type="AlphaFoldDB" id="A0A7W7T0D9"/>
<keyword evidence="1" id="KW-0472">Membrane</keyword>
<feature type="transmembrane region" description="Helical" evidence="1">
    <location>
        <begin position="158"/>
        <end position="175"/>
    </location>
</feature>
<evidence type="ECO:0000313" key="2">
    <source>
        <dbReference type="EMBL" id="MBB4964273.1"/>
    </source>
</evidence>
<keyword evidence="3" id="KW-1185">Reference proteome</keyword>
<dbReference type="EMBL" id="JACHJS010000001">
    <property type="protein sequence ID" value="MBB4964273.1"/>
    <property type="molecule type" value="Genomic_DNA"/>
</dbReference>
<keyword evidence="1" id="KW-0812">Transmembrane</keyword>